<evidence type="ECO:0000256" key="2">
    <source>
        <dbReference type="SAM" id="Phobius"/>
    </source>
</evidence>
<organism evidence="4 5">
    <name type="scientific">Microbacterium foliorum</name>
    <dbReference type="NCBI Taxonomy" id="104336"/>
    <lineage>
        <taxon>Bacteria</taxon>
        <taxon>Bacillati</taxon>
        <taxon>Actinomycetota</taxon>
        <taxon>Actinomycetes</taxon>
        <taxon>Micrococcales</taxon>
        <taxon>Microbacteriaceae</taxon>
        <taxon>Microbacterium</taxon>
    </lineage>
</organism>
<evidence type="ECO:0000313" key="4">
    <source>
        <dbReference type="EMBL" id="MDR6143421.1"/>
    </source>
</evidence>
<feature type="transmembrane region" description="Helical" evidence="2">
    <location>
        <begin position="52"/>
        <end position="76"/>
    </location>
</feature>
<dbReference type="RefSeq" id="WP_309692467.1">
    <property type="nucleotide sequence ID" value="NZ_JAVIZQ010000001.1"/>
</dbReference>
<dbReference type="Gene3D" id="2.160.20.120">
    <property type="match status" value="1"/>
</dbReference>
<feature type="domain" description="DUF4097" evidence="3">
    <location>
        <begin position="99"/>
        <end position="309"/>
    </location>
</feature>
<reference evidence="4 5" key="1">
    <citation type="submission" date="2023-08" db="EMBL/GenBank/DDBJ databases">
        <title>Functional and genomic diversity of the sorghum phyllosphere microbiome.</title>
        <authorList>
            <person name="Shade A."/>
        </authorList>
    </citation>
    <scope>NUCLEOTIDE SEQUENCE [LARGE SCALE GENOMIC DNA]</scope>
    <source>
        <strain evidence="4 5">SORGH_AS_0445</strain>
    </source>
</reference>
<feature type="compositionally biased region" description="Low complexity" evidence="1">
    <location>
        <begin position="31"/>
        <end position="44"/>
    </location>
</feature>
<dbReference type="EMBL" id="JAVIZQ010000001">
    <property type="protein sequence ID" value="MDR6143421.1"/>
    <property type="molecule type" value="Genomic_DNA"/>
</dbReference>
<keyword evidence="2" id="KW-0472">Membrane</keyword>
<proteinExistence type="predicted"/>
<keyword evidence="5" id="KW-1185">Reference proteome</keyword>
<feature type="region of interest" description="Disordered" evidence="1">
    <location>
        <begin position="1"/>
        <end position="44"/>
    </location>
</feature>
<protein>
    <recommendedName>
        <fullName evidence="3">DUF4097 domain-containing protein</fullName>
    </recommendedName>
</protein>
<sequence length="313" mass="31730">MTSNDDFQGGHTPLTPPPASAPQGHDPAPAPTTAPVAQAAPADAGRSSGTTAIMIVTAIVGGIALLGAGGSAAFAATGSMMGSTQGSDSVLTEDASGIKGLDLDVDAGNMRIEFGDVDEARLAVTDARGPAWTLERDGDDLVVRSPEFRFGWWFGSWFGDDQSAVLTLPEDLLDVQLDADLTLDAGSLDVVGEFGALDITVNAGALDVEAAARSLTIDMSAGRADALLDGVDEADLSVSAGDLNVELTGHAPSQTTIDVSAGSVDLTVPDESYSITQDVSAGSLDAKVDQSSDTRNAIDVSLSAGSVTIRPGR</sequence>
<name>A0ABU1HTQ9_9MICO</name>
<dbReference type="InterPro" id="IPR025164">
    <property type="entry name" value="Toastrack_DUF4097"/>
</dbReference>
<evidence type="ECO:0000256" key="1">
    <source>
        <dbReference type="SAM" id="MobiDB-lite"/>
    </source>
</evidence>
<comment type="caution">
    <text evidence="4">The sequence shown here is derived from an EMBL/GenBank/DDBJ whole genome shotgun (WGS) entry which is preliminary data.</text>
</comment>
<keyword evidence="2" id="KW-0812">Transmembrane</keyword>
<keyword evidence="2" id="KW-1133">Transmembrane helix</keyword>
<evidence type="ECO:0000313" key="5">
    <source>
        <dbReference type="Proteomes" id="UP001249291"/>
    </source>
</evidence>
<accession>A0ABU1HTQ9</accession>
<dbReference type="Pfam" id="PF13349">
    <property type="entry name" value="DUF4097"/>
    <property type="match status" value="1"/>
</dbReference>
<evidence type="ECO:0000259" key="3">
    <source>
        <dbReference type="Pfam" id="PF13349"/>
    </source>
</evidence>
<dbReference type="Proteomes" id="UP001249291">
    <property type="component" value="Unassembled WGS sequence"/>
</dbReference>
<gene>
    <name evidence="4" type="ORF">QE375_002975</name>
</gene>